<accession>A0ABQ4P2R9</accession>
<dbReference type="EMBL" id="BPEY01000007">
    <property type="protein sequence ID" value="GIU41759.1"/>
    <property type="molecule type" value="Genomic_DNA"/>
</dbReference>
<dbReference type="Gene3D" id="3.10.450.50">
    <property type="match status" value="1"/>
</dbReference>
<protein>
    <submittedName>
        <fullName evidence="2">Transcriptional regulator</fullName>
    </submittedName>
</protein>
<sequence length="176" mass="19460">MTASAEQITTGLSSLAESQGEDCSLQSHSLAEQLVQQRALIDNFIALYQQLNKDNLHLLGQVYSDDIEFSDPLHQVSGLPALTDYFANLYQNVASIDFDIHQVIHQQGAASLKWTMVFNHSKLNAGADITVKGVSILAINNKIYQHQDFFDLGTMLYEHIPLVGSLVKLVKSKASQ</sequence>
<name>A0ABQ4P2R9_9GAMM</name>
<dbReference type="SUPFAM" id="SSF54427">
    <property type="entry name" value="NTF2-like"/>
    <property type="match status" value="1"/>
</dbReference>
<feature type="domain" description="SnoaL-like" evidence="1">
    <location>
        <begin position="46"/>
        <end position="141"/>
    </location>
</feature>
<proteinExistence type="predicted"/>
<gene>
    <name evidence="2" type="ORF">TUM4438_06770</name>
</gene>
<keyword evidence="3" id="KW-1185">Reference proteome</keyword>
<comment type="caution">
    <text evidence="2">The sequence shown here is derived from an EMBL/GenBank/DDBJ whole genome shotgun (WGS) entry which is preliminary data.</text>
</comment>
<dbReference type="Pfam" id="PF12680">
    <property type="entry name" value="SnoaL_2"/>
    <property type="match status" value="1"/>
</dbReference>
<dbReference type="InterPro" id="IPR032710">
    <property type="entry name" value="NTF2-like_dom_sf"/>
</dbReference>
<evidence type="ECO:0000313" key="2">
    <source>
        <dbReference type="EMBL" id="GIU41759.1"/>
    </source>
</evidence>
<reference evidence="2" key="1">
    <citation type="submission" date="2021-05" db="EMBL/GenBank/DDBJ databases">
        <title>Molecular characterization for Shewanella algae harboring chromosomal blaOXA-55-like strains isolated from clinical and environment sample.</title>
        <authorList>
            <person name="Ohama Y."/>
            <person name="Aoki K."/>
            <person name="Harada S."/>
            <person name="Moriya K."/>
            <person name="Ishii Y."/>
            <person name="Tateda K."/>
        </authorList>
    </citation>
    <scope>NUCLEOTIDE SEQUENCE</scope>
    <source>
        <strain evidence="2">JCM 11563</strain>
    </source>
</reference>
<evidence type="ECO:0000259" key="1">
    <source>
        <dbReference type="Pfam" id="PF12680"/>
    </source>
</evidence>
<dbReference type="Proteomes" id="UP000887104">
    <property type="component" value="Unassembled WGS sequence"/>
</dbReference>
<dbReference type="InterPro" id="IPR037401">
    <property type="entry name" value="SnoaL-like"/>
</dbReference>
<dbReference type="RefSeq" id="WP_220779418.1">
    <property type="nucleotide sequence ID" value="NZ_BPEY01000007.1"/>
</dbReference>
<evidence type="ECO:0000313" key="3">
    <source>
        <dbReference type="Proteomes" id="UP000887104"/>
    </source>
</evidence>
<organism evidence="2 3">
    <name type="scientific">Shewanella sairae</name>
    <dbReference type="NCBI Taxonomy" id="190310"/>
    <lineage>
        <taxon>Bacteria</taxon>
        <taxon>Pseudomonadati</taxon>
        <taxon>Pseudomonadota</taxon>
        <taxon>Gammaproteobacteria</taxon>
        <taxon>Alteromonadales</taxon>
        <taxon>Shewanellaceae</taxon>
        <taxon>Shewanella</taxon>
    </lineage>
</organism>